<organism evidence="1 2">
    <name type="scientific">Crotalaria pallida</name>
    <name type="common">Smooth rattlebox</name>
    <name type="synonym">Crotalaria striata</name>
    <dbReference type="NCBI Taxonomy" id="3830"/>
    <lineage>
        <taxon>Eukaryota</taxon>
        <taxon>Viridiplantae</taxon>
        <taxon>Streptophyta</taxon>
        <taxon>Embryophyta</taxon>
        <taxon>Tracheophyta</taxon>
        <taxon>Spermatophyta</taxon>
        <taxon>Magnoliopsida</taxon>
        <taxon>eudicotyledons</taxon>
        <taxon>Gunneridae</taxon>
        <taxon>Pentapetalae</taxon>
        <taxon>rosids</taxon>
        <taxon>fabids</taxon>
        <taxon>Fabales</taxon>
        <taxon>Fabaceae</taxon>
        <taxon>Papilionoideae</taxon>
        <taxon>50 kb inversion clade</taxon>
        <taxon>genistoids sensu lato</taxon>
        <taxon>core genistoids</taxon>
        <taxon>Crotalarieae</taxon>
        <taxon>Crotalaria</taxon>
    </lineage>
</organism>
<evidence type="ECO:0000313" key="2">
    <source>
        <dbReference type="Proteomes" id="UP001372338"/>
    </source>
</evidence>
<proteinExistence type="predicted"/>
<gene>
    <name evidence="1" type="ORF">RIF29_03345</name>
</gene>
<evidence type="ECO:0000313" key="1">
    <source>
        <dbReference type="EMBL" id="KAK7289594.1"/>
    </source>
</evidence>
<dbReference type="Proteomes" id="UP001372338">
    <property type="component" value="Unassembled WGS sequence"/>
</dbReference>
<reference evidence="1 2" key="1">
    <citation type="submission" date="2024-01" db="EMBL/GenBank/DDBJ databases">
        <title>The genomes of 5 underutilized Papilionoideae crops provide insights into root nodulation and disease resistanc.</title>
        <authorList>
            <person name="Yuan L."/>
        </authorList>
    </citation>
    <scope>NUCLEOTIDE SEQUENCE [LARGE SCALE GENOMIC DNA]</scope>
    <source>
        <strain evidence="1">ZHUSHIDOU_FW_LH</strain>
        <tissue evidence="1">Leaf</tissue>
    </source>
</reference>
<protein>
    <submittedName>
        <fullName evidence="1">Uncharacterized protein</fullName>
    </submittedName>
</protein>
<dbReference type="EMBL" id="JAYWIO010000001">
    <property type="protein sequence ID" value="KAK7289594.1"/>
    <property type="molecule type" value="Genomic_DNA"/>
</dbReference>
<accession>A0AAN9P9S4</accession>
<dbReference type="AlphaFoldDB" id="A0AAN9P9S4"/>
<keyword evidence="2" id="KW-1185">Reference proteome</keyword>
<comment type="caution">
    <text evidence="1">The sequence shown here is derived from an EMBL/GenBank/DDBJ whole genome shotgun (WGS) entry which is preliminary data.</text>
</comment>
<name>A0AAN9P9S4_CROPI</name>
<sequence>MVLRMYHLKNVDMHLLSSESVVTPEKQQFVPPFPSFPDTSPKMGTTPSIDMDKGKSIDLFHSVPITRNVSRKRSFDGCNVLLEGQSSGLKKYAISTECVECKVQPDFSQTVFVASRNSYASTHVGTVDNNANLGVGFFGYVDKSDCQK</sequence>